<evidence type="ECO:0000256" key="1">
    <source>
        <dbReference type="SAM" id="Phobius"/>
    </source>
</evidence>
<keyword evidence="1" id="KW-0472">Membrane</keyword>
<feature type="transmembrane region" description="Helical" evidence="1">
    <location>
        <begin position="34"/>
        <end position="54"/>
    </location>
</feature>
<sequence length="135" mass="13974">MLTSLPGRLLCFTALVGGLGLACGVVSYLAAGWLGAECAVWATALCLPPGWLVFSLEPLYRSPRNALYGSLVGTGVRMAVVAGGALLAVTVRPELPKIPLIACLAVLYLGALTFETLVLLRGLPLRPAKASRSPA</sequence>
<feature type="transmembrane region" description="Helical" evidence="1">
    <location>
        <begin position="66"/>
        <end position="86"/>
    </location>
</feature>
<feature type="transmembrane region" description="Helical" evidence="1">
    <location>
        <begin position="98"/>
        <end position="120"/>
    </location>
</feature>
<name>A0A7C2JW31_9PLAN</name>
<organism evidence="2">
    <name type="scientific">Schlesneria paludicola</name>
    <dbReference type="NCBI Taxonomy" id="360056"/>
    <lineage>
        <taxon>Bacteria</taxon>
        <taxon>Pseudomonadati</taxon>
        <taxon>Planctomycetota</taxon>
        <taxon>Planctomycetia</taxon>
        <taxon>Planctomycetales</taxon>
        <taxon>Planctomycetaceae</taxon>
        <taxon>Schlesneria</taxon>
    </lineage>
</organism>
<proteinExistence type="predicted"/>
<gene>
    <name evidence="2" type="ORF">ENQ76_00140</name>
</gene>
<accession>A0A7C2JW31</accession>
<keyword evidence="1" id="KW-1133">Transmembrane helix</keyword>
<evidence type="ECO:0000313" key="2">
    <source>
        <dbReference type="EMBL" id="HEN13864.1"/>
    </source>
</evidence>
<reference evidence="2" key="1">
    <citation type="journal article" date="2020" name="mSystems">
        <title>Genome- and Community-Level Interaction Insights into Carbon Utilization and Element Cycling Functions of Hydrothermarchaeota in Hydrothermal Sediment.</title>
        <authorList>
            <person name="Zhou Z."/>
            <person name="Liu Y."/>
            <person name="Xu W."/>
            <person name="Pan J."/>
            <person name="Luo Z.H."/>
            <person name="Li M."/>
        </authorList>
    </citation>
    <scope>NUCLEOTIDE SEQUENCE [LARGE SCALE GENOMIC DNA]</scope>
    <source>
        <strain evidence="2">SpSt-339</strain>
    </source>
</reference>
<keyword evidence="1" id="KW-0812">Transmembrane</keyword>
<protein>
    <submittedName>
        <fullName evidence="2">Uncharacterized protein</fullName>
    </submittedName>
</protein>
<comment type="caution">
    <text evidence="2">The sequence shown here is derived from an EMBL/GenBank/DDBJ whole genome shotgun (WGS) entry which is preliminary data.</text>
</comment>
<dbReference type="AlphaFoldDB" id="A0A7C2JW31"/>
<dbReference type="EMBL" id="DSOK01000004">
    <property type="protein sequence ID" value="HEN13864.1"/>
    <property type="molecule type" value="Genomic_DNA"/>
</dbReference>